<comment type="caution">
    <text evidence="2">The sequence shown here is derived from an EMBL/GenBank/DDBJ whole genome shotgun (WGS) entry which is preliminary data.</text>
</comment>
<dbReference type="AlphaFoldDB" id="A0AAW9JZF3"/>
<sequence>MKKQVSILIMFIITLIVSTGCGTQKNINNSEQSEDKNKKTTNVEKEIAKTSNAMVIDFDSLETIKNSSTIGVEGIVVAEELYVYDQEGGPSTPYTKLTLEITKVLSGDANLVGQTIIILESGGEITKEELGFKEKFPEMSEEELKEEITVLSDGIENTRVGEEIVGFLTDDMGTMETDFSFYSFMGEYNSRFKKNPETNRFERELPEEGYEESPKSRRSVINEEEIRNNEIEDELNQLVESTN</sequence>
<dbReference type="PROSITE" id="PS51257">
    <property type="entry name" value="PROKAR_LIPOPROTEIN"/>
    <property type="match status" value="1"/>
</dbReference>
<name>A0AAW9JZF3_CARML</name>
<evidence type="ECO:0008006" key="4">
    <source>
        <dbReference type="Google" id="ProtNLM"/>
    </source>
</evidence>
<evidence type="ECO:0000256" key="1">
    <source>
        <dbReference type="SAM" id="MobiDB-lite"/>
    </source>
</evidence>
<organism evidence="2 3">
    <name type="scientific">Carnobacterium maltaromaticum</name>
    <name type="common">Carnobacterium piscicola</name>
    <dbReference type="NCBI Taxonomy" id="2751"/>
    <lineage>
        <taxon>Bacteria</taxon>
        <taxon>Bacillati</taxon>
        <taxon>Bacillota</taxon>
        <taxon>Bacilli</taxon>
        <taxon>Lactobacillales</taxon>
        <taxon>Carnobacteriaceae</taxon>
        <taxon>Carnobacterium</taxon>
    </lineage>
</organism>
<dbReference type="EMBL" id="JAVBVO010000002">
    <property type="protein sequence ID" value="MDZ5757529.1"/>
    <property type="molecule type" value="Genomic_DNA"/>
</dbReference>
<evidence type="ECO:0000313" key="2">
    <source>
        <dbReference type="EMBL" id="MDZ5757529.1"/>
    </source>
</evidence>
<proteinExistence type="predicted"/>
<accession>A0AAW9JZF3</accession>
<evidence type="ECO:0000313" key="3">
    <source>
        <dbReference type="Proteomes" id="UP001290462"/>
    </source>
</evidence>
<protein>
    <recommendedName>
        <fullName evidence="4">Lipoprotein</fullName>
    </recommendedName>
</protein>
<dbReference type="Proteomes" id="UP001290462">
    <property type="component" value="Unassembled WGS sequence"/>
</dbReference>
<feature type="region of interest" description="Disordered" evidence="1">
    <location>
        <begin position="198"/>
        <end position="224"/>
    </location>
</feature>
<reference evidence="2" key="1">
    <citation type="submission" date="2023-08" db="EMBL/GenBank/DDBJ databases">
        <title>Genomic characterization of piscicolin 126 produced by Carnobacterium maltaromaticum CM22 strain isolated from salmon (Salmo salar).</title>
        <authorList>
            <person name="Gonzalez-Gragera E."/>
            <person name="Garcia-Lopez J.D."/>
            <person name="Teso-Perez C."/>
            <person name="Gimenez-Hernandez I."/>
            <person name="Peralta-Sanchez J.M."/>
            <person name="Valdivia E."/>
            <person name="Montalban-Lopez M."/>
            <person name="Martin-Platero A.M."/>
            <person name="Banos A."/>
            <person name="Martinez-Bueno M."/>
        </authorList>
    </citation>
    <scope>NUCLEOTIDE SEQUENCE</scope>
    <source>
        <strain evidence="2">CM22</strain>
    </source>
</reference>
<gene>
    <name evidence="2" type="ORF">RAK27_02550</name>
</gene>
<dbReference type="RefSeq" id="WP_322808428.1">
    <property type="nucleotide sequence ID" value="NZ_JAVBVO010000002.1"/>
</dbReference>